<dbReference type="AlphaFoldDB" id="A0AAW0TQV8"/>
<dbReference type="Proteomes" id="UP001487740">
    <property type="component" value="Unassembled WGS sequence"/>
</dbReference>
<organism evidence="2 3">
    <name type="scientific">Scylla paramamosain</name>
    <name type="common">Mud crab</name>
    <dbReference type="NCBI Taxonomy" id="85552"/>
    <lineage>
        <taxon>Eukaryota</taxon>
        <taxon>Metazoa</taxon>
        <taxon>Ecdysozoa</taxon>
        <taxon>Arthropoda</taxon>
        <taxon>Crustacea</taxon>
        <taxon>Multicrustacea</taxon>
        <taxon>Malacostraca</taxon>
        <taxon>Eumalacostraca</taxon>
        <taxon>Eucarida</taxon>
        <taxon>Decapoda</taxon>
        <taxon>Pleocyemata</taxon>
        <taxon>Brachyura</taxon>
        <taxon>Eubrachyura</taxon>
        <taxon>Portunoidea</taxon>
        <taxon>Portunidae</taxon>
        <taxon>Portuninae</taxon>
        <taxon>Scylla</taxon>
    </lineage>
</organism>
<keyword evidence="3" id="KW-1185">Reference proteome</keyword>
<proteinExistence type="predicted"/>
<comment type="caution">
    <text evidence="2">The sequence shown here is derived from an EMBL/GenBank/DDBJ whole genome shotgun (WGS) entry which is preliminary data.</text>
</comment>
<evidence type="ECO:0000256" key="1">
    <source>
        <dbReference type="SAM" id="MobiDB-lite"/>
    </source>
</evidence>
<reference evidence="2 3" key="1">
    <citation type="submission" date="2023-03" db="EMBL/GenBank/DDBJ databases">
        <title>High-quality genome of Scylla paramamosain provides insights in environmental adaptation.</title>
        <authorList>
            <person name="Zhang L."/>
        </authorList>
    </citation>
    <scope>NUCLEOTIDE SEQUENCE [LARGE SCALE GENOMIC DNA]</scope>
    <source>
        <strain evidence="2">LZ_2023a</strain>
        <tissue evidence="2">Muscle</tissue>
    </source>
</reference>
<sequence length="124" mass="13736">MRAIHDSREGSAAMPDRCCRRPDSSPAQWFCSSYASSVRRPPSTPSGVHESPRGVSGPHFISKDQISHPQTTFNIHKPYFTFTKTTSTQTTSNIHTPHPASTDHIMRKFPASATQDIVRAINAM</sequence>
<evidence type="ECO:0000313" key="3">
    <source>
        <dbReference type="Proteomes" id="UP001487740"/>
    </source>
</evidence>
<feature type="compositionally biased region" description="Polar residues" evidence="1">
    <location>
        <begin position="25"/>
        <end position="36"/>
    </location>
</feature>
<accession>A0AAW0TQV8</accession>
<name>A0AAW0TQV8_SCYPA</name>
<dbReference type="EMBL" id="JARAKH010000028">
    <property type="protein sequence ID" value="KAK8389031.1"/>
    <property type="molecule type" value="Genomic_DNA"/>
</dbReference>
<feature type="region of interest" description="Disordered" evidence="1">
    <location>
        <begin position="1"/>
        <end position="64"/>
    </location>
</feature>
<evidence type="ECO:0000313" key="2">
    <source>
        <dbReference type="EMBL" id="KAK8389031.1"/>
    </source>
</evidence>
<protein>
    <submittedName>
        <fullName evidence="2">Uncharacterized protein</fullName>
    </submittedName>
</protein>
<gene>
    <name evidence="2" type="ORF">O3P69_020776</name>
</gene>